<dbReference type="AlphaFoldDB" id="A0AAD5JHV1"/>
<dbReference type="InterPro" id="IPR036396">
    <property type="entry name" value="Cyt_P450_sf"/>
</dbReference>
<comment type="subcellular location">
    <subcellularLocation>
        <location evidence="2">Membrane</location>
    </subcellularLocation>
</comment>
<comment type="similarity">
    <text evidence="3">Belongs to the cytochrome P450 family.</text>
</comment>
<dbReference type="GO" id="GO:0016709">
    <property type="term" value="F:oxidoreductase activity, acting on paired donors, with incorporation or reduction of molecular oxygen, NAD(P)H as one donor, and incorporation of one atom of oxygen"/>
    <property type="evidence" value="ECO:0007669"/>
    <property type="project" value="UniProtKB-ARBA"/>
</dbReference>
<evidence type="ECO:0000256" key="9">
    <source>
        <dbReference type="ARBA" id="ARBA00023004"/>
    </source>
</evidence>
<evidence type="ECO:0000256" key="4">
    <source>
        <dbReference type="ARBA" id="ARBA00022617"/>
    </source>
</evidence>
<evidence type="ECO:0000256" key="12">
    <source>
        <dbReference type="SAM" id="Phobius"/>
    </source>
</evidence>
<evidence type="ECO:0000256" key="8">
    <source>
        <dbReference type="ARBA" id="ARBA00023002"/>
    </source>
</evidence>
<evidence type="ECO:0000256" key="2">
    <source>
        <dbReference type="ARBA" id="ARBA00004370"/>
    </source>
</evidence>
<dbReference type="PRINTS" id="PR00463">
    <property type="entry name" value="EP450I"/>
</dbReference>
<protein>
    <recommendedName>
        <fullName evidence="15">Cytochrome P450</fullName>
    </recommendedName>
</protein>
<dbReference type="FunFam" id="1.10.630.10:FF:000026">
    <property type="entry name" value="Cytochrome P450 82C4"/>
    <property type="match status" value="1"/>
</dbReference>
<dbReference type="PANTHER" id="PTHR47947">
    <property type="entry name" value="CYTOCHROME P450 82C3-RELATED"/>
    <property type="match status" value="1"/>
</dbReference>
<dbReference type="GO" id="GO:0016020">
    <property type="term" value="C:membrane"/>
    <property type="evidence" value="ECO:0007669"/>
    <property type="project" value="UniProtKB-SubCell"/>
</dbReference>
<keyword evidence="4" id="KW-0349">Heme</keyword>
<keyword evidence="8" id="KW-0560">Oxidoreductase</keyword>
<proteinExistence type="inferred from homology"/>
<dbReference type="Proteomes" id="UP001064489">
    <property type="component" value="Chromosome 9"/>
</dbReference>
<gene>
    <name evidence="13" type="ORF">LWI28_015751</name>
</gene>
<organism evidence="13 14">
    <name type="scientific">Acer negundo</name>
    <name type="common">Box elder</name>
    <dbReference type="NCBI Taxonomy" id="4023"/>
    <lineage>
        <taxon>Eukaryota</taxon>
        <taxon>Viridiplantae</taxon>
        <taxon>Streptophyta</taxon>
        <taxon>Embryophyta</taxon>
        <taxon>Tracheophyta</taxon>
        <taxon>Spermatophyta</taxon>
        <taxon>Magnoliopsida</taxon>
        <taxon>eudicotyledons</taxon>
        <taxon>Gunneridae</taxon>
        <taxon>Pentapetalae</taxon>
        <taxon>rosids</taxon>
        <taxon>malvids</taxon>
        <taxon>Sapindales</taxon>
        <taxon>Sapindaceae</taxon>
        <taxon>Hippocastanoideae</taxon>
        <taxon>Acereae</taxon>
        <taxon>Acer</taxon>
    </lineage>
</organism>
<comment type="cofactor">
    <cofactor evidence="1">
        <name>heme</name>
        <dbReference type="ChEBI" id="CHEBI:30413"/>
    </cofactor>
</comment>
<keyword evidence="10" id="KW-0503">Monooxygenase</keyword>
<feature type="transmembrane region" description="Helical" evidence="12">
    <location>
        <begin position="12"/>
        <end position="30"/>
    </location>
</feature>
<evidence type="ECO:0008006" key="15">
    <source>
        <dbReference type="Google" id="ProtNLM"/>
    </source>
</evidence>
<accession>A0AAD5JHV1</accession>
<evidence type="ECO:0000256" key="5">
    <source>
        <dbReference type="ARBA" id="ARBA00022692"/>
    </source>
</evidence>
<evidence type="ECO:0000256" key="3">
    <source>
        <dbReference type="ARBA" id="ARBA00010617"/>
    </source>
</evidence>
<dbReference type="Pfam" id="PF00067">
    <property type="entry name" value="p450"/>
    <property type="match status" value="1"/>
</dbReference>
<keyword evidence="14" id="KW-1185">Reference proteome</keyword>
<dbReference type="SUPFAM" id="SSF48264">
    <property type="entry name" value="Cytochrome P450"/>
    <property type="match status" value="1"/>
</dbReference>
<evidence type="ECO:0000256" key="1">
    <source>
        <dbReference type="ARBA" id="ARBA00001971"/>
    </source>
</evidence>
<sequence length="517" mass="58292">MDILLNSFPTTVITGLLAFLLFLYSLSWISRHVHQTSDKKREVPDAGGARPLFGHLHLLRGPKPPHITLSDMADMYGPIFTIKMGIHRTLIVSNWEIAKECFTTNDKAFCNRPKALSSEILAYNYAMFGFSPYGPYWRQLRKIVTLQILSNHRLEMFKHIRESEVKLSIKEIYDLCLTSSADKILVEMKKWFGDVTLNVVTKIVVGKRFVGDSTKKESENNERIQRALRGFFELTGVFVLADAVPFLRWLDIGGYEKAMKKTWKEIDQLLERWLKEHKQKRISGQVKGEHDFMDMMLSVLDDAEELPDYDADTINKATCLAMILGGTDTTMVTLTWALSLLLNNHDALKRAQDELDIFIGRERQVKESDIKNLVYLQAILKETLRLYPAGPLSAPHEAIEDCTIRGYHVPADTHLLVNLTKLHRDPNQGSVMASGAQRVSARFSPQVAVLYGINLAIDTGLTAFLVETDALGVAQLINAGKPILADVGLVGDILTRLQGMGQSIVSYVPRRLDRLIV</sequence>
<evidence type="ECO:0000313" key="14">
    <source>
        <dbReference type="Proteomes" id="UP001064489"/>
    </source>
</evidence>
<evidence type="ECO:0000256" key="6">
    <source>
        <dbReference type="ARBA" id="ARBA00022723"/>
    </source>
</evidence>
<dbReference type="GO" id="GO:0020037">
    <property type="term" value="F:heme binding"/>
    <property type="evidence" value="ECO:0007669"/>
    <property type="project" value="InterPro"/>
</dbReference>
<evidence type="ECO:0000256" key="10">
    <source>
        <dbReference type="ARBA" id="ARBA00023033"/>
    </source>
</evidence>
<evidence type="ECO:0000313" key="13">
    <source>
        <dbReference type="EMBL" id="KAI9200961.1"/>
    </source>
</evidence>
<dbReference type="PANTHER" id="PTHR47947:SF26">
    <property type="entry name" value="CYTOCHROME P450"/>
    <property type="match status" value="1"/>
</dbReference>
<keyword evidence="7 12" id="KW-1133">Transmembrane helix</keyword>
<keyword evidence="6" id="KW-0479">Metal-binding</keyword>
<dbReference type="GO" id="GO:0005506">
    <property type="term" value="F:iron ion binding"/>
    <property type="evidence" value="ECO:0007669"/>
    <property type="project" value="InterPro"/>
</dbReference>
<dbReference type="InterPro" id="IPR002401">
    <property type="entry name" value="Cyt_P450_E_grp-I"/>
</dbReference>
<dbReference type="EMBL" id="JAJSOW010000001">
    <property type="protein sequence ID" value="KAI9200961.1"/>
    <property type="molecule type" value="Genomic_DNA"/>
</dbReference>
<name>A0AAD5JHV1_ACENE</name>
<evidence type="ECO:0000256" key="7">
    <source>
        <dbReference type="ARBA" id="ARBA00022989"/>
    </source>
</evidence>
<evidence type="ECO:0000256" key="11">
    <source>
        <dbReference type="ARBA" id="ARBA00023136"/>
    </source>
</evidence>
<keyword evidence="11 12" id="KW-0472">Membrane</keyword>
<dbReference type="InterPro" id="IPR050651">
    <property type="entry name" value="Plant_Cytochrome_P450_Monoox"/>
</dbReference>
<dbReference type="InterPro" id="IPR001128">
    <property type="entry name" value="Cyt_P450"/>
</dbReference>
<dbReference type="PRINTS" id="PR00385">
    <property type="entry name" value="P450"/>
</dbReference>
<comment type="caution">
    <text evidence="13">The sequence shown here is derived from an EMBL/GenBank/DDBJ whole genome shotgun (WGS) entry which is preliminary data.</text>
</comment>
<reference evidence="13" key="1">
    <citation type="journal article" date="2022" name="Plant J.">
        <title>Strategies of tolerance reflected in two North American maple genomes.</title>
        <authorList>
            <person name="McEvoy S.L."/>
            <person name="Sezen U.U."/>
            <person name="Trouern-Trend A."/>
            <person name="McMahon S.M."/>
            <person name="Schaberg P.G."/>
            <person name="Yang J."/>
            <person name="Wegrzyn J.L."/>
            <person name="Swenson N.G."/>
        </authorList>
    </citation>
    <scope>NUCLEOTIDE SEQUENCE</scope>
    <source>
        <strain evidence="13">91603</strain>
    </source>
</reference>
<dbReference type="Gene3D" id="1.10.630.10">
    <property type="entry name" value="Cytochrome P450"/>
    <property type="match status" value="1"/>
</dbReference>
<reference evidence="13" key="2">
    <citation type="submission" date="2023-02" db="EMBL/GenBank/DDBJ databases">
        <authorList>
            <person name="Swenson N.G."/>
            <person name="Wegrzyn J.L."/>
            <person name="Mcevoy S.L."/>
        </authorList>
    </citation>
    <scope>NUCLEOTIDE SEQUENCE</scope>
    <source>
        <strain evidence="13">91603</strain>
        <tissue evidence="13">Leaf</tissue>
    </source>
</reference>
<keyword evidence="5 12" id="KW-0812">Transmembrane</keyword>
<keyword evidence="9" id="KW-0408">Iron</keyword>